<organism evidence="1 2">
    <name type="scientific">Trifolium medium</name>
    <dbReference type="NCBI Taxonomy" id="97028"/>
    <lineage>
        <taxon>Eukaryota</taxon>
        <taxon>Viridiplantae</taxon>
        <taxon>Streptophyta</taxon>
        <taxon>Embryophyta</taxon>
        <taxon>Tracheophyta</taxon>
        <taxon>Spermatophyta</taxon>
        <taxon>Magnoliopsida</taxon>
        <taxon>eudicotyledons</taxon>
        <taxon>Gunneridae</taxon>
        <taxon>Pentapetalae</taxon>
        <taxon>rosids</taxon>
        <taxon>fabids</taxon>
        <taxon>Fabales</taxon>
        <taxon>Fabaceae</taxon>
        <taxon>Papilionoideae</taxon>
        <taxon>50 kb inversion clade</taxon>
        <taxon>NPAAA clade</taxon>
        <taxon>Hologalegina</taxon>
        <taxon>IRL clade</taxon>
        <taxon>Trifolieae</taxon>
        <taxon>Trifolium</taxon>
    </lineage>
</organism>
<dbReference type="EMBL" id="LXQA010408943">
    <property type="protein sequence ID" value="MCI49932.1"/>
    <property type="molecule type" value="Genomic_DNA"/>
</dbReference>
<proteinExistence type="predicted"/>
<protein>
    <submittedName>
        <fullName evidence="1">Uncharacterized protein</fullName>
    </submittedName>
</protein>
<feature type="non-terminal residue" evidence="1">
    <location>
        <position position="1"/>
    </location>
</feature>
<sequence length="66" mass="7123">RAGATRSALVQRPFLLLESARRATGAGATRGVVLYCSDFLLLLVRRAQVVCAAHRCVDSGLTFVDF</sequence>
<comment type="caution">
    <text evidence="1">The sequence shown here is derived from an EMBL/GenBank/DDBJ whole genome shotgun (WGS) entry which is preliminary data.</text>
</comment>
<keyword evidence="2" id="KW-1185">Reference proteome</keyword>
<dbReference type="Proteomes" id="UP000265520">
    <property type="component" value="Unassembled WGS sequence"/>
</dbReference>
<name>A0A392SND8_9FABA</name>
<dbReference type="AlphaFoldDB" id="A0A392SND8"/>
<accession>A0A392SND8</accession>
<evidence type="ECO:0000313" key="2">
    <source>
        <dbReference type="Proteomes" id="UP000265520"/>
    </source>
</evidence>
<evidence type="ECO:0000313" key="1">
    <source>
        <dbReference type="EMBL" id="MCI49932.1"/>
    </source>
</evidence>
<reference evidence="1 2" key="1">
    <citation type="journal article" date="2018" name="Front. Plant Sci.">
        <title>Red Clover (Trifolium pratense) and Zigzag Clover (T. medium) - A Picture of Genomic Similarities and Differences.</title>
        <authorList>
            <person name="Dluhosova J."/>
            <person name="Istvanek J."/>
            <person name="Nedelnik J."/>
            <person name="Repkova J."/>
        </authorList>
    </citation>
    <scope>NUCLEOTIDE SEQUENCE [LARGE SCALE GENOMIC DNA]</scope>
    <source>
        <strain evidence="2">cv. 10/8</strain>
        <tissue evidence="1">Leaf</tissue>
    </source>
</reference>